<dbReference type="NCBIfam" id="TIGR01092">
    <property type="entry name" value="P5CS"/>
    <property type="match status" value="1"/>
</dbReference>
<organism evidence="19 20">
    <name type="scientific">Limulus polyphemus</name>
    <name type="common">Atlantic horseshoe crab</name>
    <dbReference type="NCBI Taxonomy" id="6850"/>
    <lineage>
        <taxon>Eukaryota</taxon>
        <taxon>Metazoa</taxon>
        <taxon>Ecdysozoa</taxon>
        <taxon>Arthropoda</taxon>
        <taxon>Chelicerata</taxon>
        <taxon>Merostomata</taxon>
        <taxon>Xiphosura</taxon>
        <taxon>Limulidae</taxon>
        <taxon>Limulus</taxon>
    </lineage>
</organism>
<evidence type="ECO:0000256" key="3">
    <source>
        <dbReference type="ARBA" id="ARBA00006300"/>
    </source>
</evidence>
<evidence type="ECO:0000256" key="11">
    <source>
        <dbReference type="ARBA" id="ARBA00022857"/>
    </source>
</evidence>
<dbReference type="RefSeq" id="XP_013773951.1">
    <property type="nucleotide sequence ID" value="XM_013918497.2"/>
</dbReference>
<comment type="pathway">
    <text evidence="2 16">Amino-acid biosynthesis; L-proline biosynthesis; L-glutamate 5-semialdehyde from L-glutamate: step 1/2.</text>
</comment>
<dbReference type="SUPFAM" id="SSF53633">
    <property type="entry name" value="Carbamate kinase-like"/>
    <property type="match status" value="1"/>
</dbReference>
<dbReference type="InterPro" id="IPR020593">
    <property type="entry name" value="G-glutamylP_reductase_CS"/>
</dbReference>
<dbReference type="Gene3D" id="3.40.1160.10">
    <property type="entry name" value="Acetylglutamate kinase-like"/>
    <property type="match status" value="1"/>
</dbReference>
<comment type="catalytic activity">
    <reaction evidence="15 16">
        <text>L-glutamate + ATP = L-glutamyl 5-phosphate + ADP</text>
        <dbReference type="Rhea" id="RHEA:14877"/>
        <dbReference type="ChEBI" id="CHEBI:29985"/>
        <dbReference type="ChEBI" id="CHEBI:30616"/>
        <dbReference type="ChEBI" id="CHEBI:58274"/>
        <dbReference type="ChEBI" id="CHEBI:456216"/>
        <dbReference type="EC" id="2.7.2.11"/>
    </reaction>
</comment>
<comment type="similarity">
    <text evidence="3 16">In the C-terminal section; belongs to the gamma-glutamyl phosphate reductase family.</text>
</comment>
<feature type="domain" description="Aspartate/glutamate/uridylate kinase" evidence="18">
    <location>
        <begin position="111"/>
        <end position="375"/>
    </location>
</feature>
<keyword evidence="11 16" id="KW-0521">NADP</keyword>
<dbReference type="PANTHER" id="PTHR11063">
    <property type="entry name" value="GLUTAMATE SEMIALDEHYDE DEHYDROGENASE"/>
    <property type="match status" value="1"/>
</dbReference>
<comment type="pathway">
    <text evidence="1 16">Amino-acid biosynthesis; L-proline biosynthesis; L-glutamate 5-semialdehyde from L-glutamate: step 2/2.</text>
</comment>
<dbReference type="EC" id="2.7.2.11" evidence="16"/>
<dbReference type="PRINTS" id="PR00474">
    <property type="entry name" value="GLU5KINASE"/>
</dbReference>
<accession>A0ABM1B3C1</accession>
<keyword evidence="19" id="KW-1185">Reference proteome</keyword>
<evidence type="ECO:0000256" key="15">
    <source>
        <dbReference type="ARBA" id="ARBA00049141"/>
    </source>
</evidence>
<name>A0ABM1B3C1_LIMPO</name>
<evidence type="ECO:0000259" key="17">
    <source>
        <dbReference type="Pfam" id="PF00171"/>
    </source>
</evidence>
<evidence type="ECO:0000256" key="14">
    <source>
        <dbReference type="ARBA" id="ARBA00049024"/>
    </source>
</evidence>
<dbReference type="InterPro" id="IPR016161">
    <property type="entry name" value="Ald_DH/histidinol_DH"/>
</dbReference>
<feature type="domain" description="Aldehyde dehydrogenase" evidence="17">
    <location>
        <begin position="397"/>
        <end position="681"/>
    </location>
</feature>
<evidence type="ECO:0000256" key="12">
    <source>
        <dbReference type="ARBA" id="ARBA00023002"/>
    </source>
</evidence>
<dbReference type="Gene3D" id="3.40.309.10">
    <property type="entry name" value="Aldehyde Dehydrogenase, Chain A, domain 2"/>
    <property type="match status" value="1"/>
</dbReference>
<evidence type="ECO:0000256" key="5">
    <source>
        <dbReference type="ARBA" id="ARBA00022605"/>
    </source>
</evidence>
<evidence type="ECO:0000256" key="4">
    <source>
        <dbReference type="ARBA" id="ARBA00009302"/>
    </source>
</evidence>
<dbReference type="Pfam" id="PF00171">
    <property type="entry name" value="Aldedh"/>
    <property type="match status" value="1"/>
</dbReference>
<keyword evidence="6 16" id="KW-0641">Proline biosynthesis</keyword>
<dbReference type="PANTHER" id="PTHR11063:SF8">
    <property type="entry name" value="DELTA-1-PYRROLINE-5-CARBOXYLATE SYNTHASE"/>
    <property type="match status" value="1"/>
</dbReference>
<keyword evidence="7 16" id="KW-0808">Transferase</keyword>
<dbReference type="PROSITE" id="PS01223">
    <property type="entry name" value="PROA"/>
    <property type="match status" value="1"/>
</dbReference>
<dbReference type="InterPro" id="IPR001057">
    <property type="entry name" value="Glu/AcGlu_kinase"/>
</dbReference>
<dbReference type="HAMAP" id="MF_00456">
    <property type="entry name" value="ProB"/>
    <property type="match status" value="1"/>
</dbReference>
<dbReference type="Gene3D" id="3.40.605.10">
    <property type="entry name" value="Aldehyde Dehydrogenase, Chain A, domain 1"/>
    <property type="match status" value="1"/>
</dbReference>
<evidence type="ECO:0000256" key="7">
    <source>
        <dbReference type="ARBA" id="ARBA00022679"/>
    </source>
</evidence>
<dbReference type="EC" id="1.2.1.41" evidence="16"/>
<sequence length="854" mass="93992">MTSSMKPVLTSDVRVSLGYKVKLVMETHGVHFPFNPYKQHKMMNKLRIFNRPILTRAEVDMSFHLLNRAGLRFVQGGKKGLTSIRENISRDLLSNPVRNAYSYRRELQDAKRIVIKVGSAVIARNDKTGLALGRLASIIEQVTQLQNQGKEVLIVTSGAVALGKKKLRAEARMSMSMRETLSPKEHLSLDLDSRTAAAVGQSRLMALYDAMFSQYGANVAQVLVTEPDFYNTEFRFNMKCTVLELLGLNIIPIINANDTIAPLDINKELTEAQVARDLKLKPGDSIITVKDNDSLAAHVAVECGADVLIMMSSVDGIFNLPPEEDDARLLHTYCPGAVGDIVYGEKSELGLGGMNAKVKAASWALDRGVSVIICNGMQENAILKIIQGKRVGTFFTNHKSRSTPVDVMAVNARKGSRILQSLTPEQRSDAINRIAELLQSRKEEILQANSRDITRAEQENLDSHLVARLALNSTKLNSMSDGLRQIAQSSKKFLGKVLTRTLIAQGIELKQISVPIGVLLVIFDSYPNSLPQMTALAISTGNGLLLKGGIEAAESNKCLVQIIREALSPYNAMDAVSLVNEREDVAELLQLEEYIDLVIPRGSSQLVHSIHQQNCRIPVLSHADGVCHVYVDKEADFTQAVKIIRDSKCDYPAASNSMETLLFHKDLVTQKFFEEVCQTLKNEGVKIYSGPRLFNLLTFGPPLAKSMKIEHGGLACTIEVVDSVQDAIEHINIYGSGHTDVIITEDKEAAQHFIQQVESVWTFKNCSTRFSDGYGFGLGSDIGISSAQIHARGSVGLEGLLTTKWILEGSGNTVSDFTESGSMMYHRYPLTTETENINVMSDTPNDSDSDQPIK</sequence>
<keyword evidence="5 16" id="KW-0028">Amino-acid biosynthesis</keyword>
<dbReference type="NCBIfam" id="NF001221">
    <property type="entry name" value="PRK00197.1"/>
    <property type="match status" value="1"/>
</dbReference>
<comment type="similarity">
    <text evidence="4 16">In the N-terminal section; belongs to the glutamate 5-kinase family.</text>
</comment>
<dbReference type="PROSITE" id="PS00902">
    <property type="entry name" value="GLUTAMATE_5_KINASE"/>
    <property type="match status" value="1"/>
</dbReference>
<keyword evidence="13" id="KW-0511">Multifunctional enzyme</keyword>
<keyword evidence="10 16" id="KW-0067">ATP-binding</keyword>
<evidence type="ECO:0000256" key="6">
    <source>
        <dbReference type="ARBA" id="ARBA00022650"/>
    </source>
</evidence>
<evidence type="ECO:0000313" key="19">
    <source>
        <dbReference type="Proteomes" id="UP000694941"/>
    </source>
</evidence>
<dbReference type="InterPro" id="IPR036393">
    <property type="entry name" value="AceGlu_kinase-like_sf"/>
</dbReference>
<evidence type="ECO:0000256" key="2">
    <source>
        <dbReference type="ARBA" id="ARBA00005185"/>
    </source>
</evidence>
<comment type="catalytic activity">
    <reaction evidence="14 16">
        <text>L-glutamate 5-semialdehyde + phosphate + NADP(+) = L-glutamyl 5-phosphate + NADPH + H(+)</text>
        <dbReference type="Rhea" id="RHEA:19541"/>
        <dbReference type="ChEBI" id="CHEBI:15378"/>
        <dbReference type="ChEBI" id="CHEBI:43474"/>
        <dbReference type="ChEBI" id="CHEBI:57783"/>
        <dbReference type="ChEBI" id="CHEBI:58066"/>
        <dbReference type="ChEBI" id="CHEBI:58274"/>
        <dbReference type="ChEBI" id="CHEBI:58349"/>
        <dbReference type="EC" id="1.2.1.41"/>
    </reaction>
</comment>
<dbReference type="InterPro" id="IPR005715">
    <property type="entry name" value="Glu_5kinase/COase_Synthase"/>
</dbReference>
<dbReference type="CDD" id="cd07079">
    <property type="entry name" value="ALDH_F18-19_ProA-GPR"/>
    <property type="match status" value="1"/>
</dbReference>
<dbReference type="PIRSF" id="PIRSF036429">
    <property type="entry name" value="P5C_syn"/>
    <property type="match status" value="1"/>
</dbReference>
<dbReference type="NCBIfam" id="TIGR00407">
    <property type="entry name" value="proA"/>
    <property type="match status" value="1"/>
</dbReference>
<keyword evidence="9 16" id="KW-0418">Kinase</keyword>
<dbReference type="InterPro" id="IPR005766">
    <property type="entry name" value="P5_carboxy_syn"/>
</dbReference>
<evidence type="ECO:0000256" key="8">
    <source>
        <dbReference type="ARBA" id="ARBA00022741"/>
    </source>
</evidence>
<evidence type="ECO:0000256" key="9">
    <source>
        <dbReference type="ARBA" id="ARBA00022777"/>
    </source>
</evidence>
<dbReference type="InterPro" id="IPR019797">
    <property type="entry name" value="Glutamate_5-kinase_CS"/>
</dbReference>
<dbReference type="SUPFAM" id="SSF53720">
    <property type="entry name" value="ALDH-like"/>
    <property type="match status" value="1"/>
</dbReference>
<evidence type="ECO:0000256" key="16">
    <source>
        <dbReference type="PIRNR" id="PIRNR036429"/>
    </source>
</evidence>
<proteinExistence type="inferred from homology"/>
<dbReference type="InterPro" id="IPR000965">
    <property type="entry name" value="GPR_dom"/>
</dbReference>
<gene>
    <name evidence="20" type="primary">LOC106458929</name>
</gene>
<dbReference type="Proteomes" id="UP000694941">
    <property type="component" value="Unplaced"/>
</dbReference>
<protein>
    <recommendedName>
        <fullName evidence="16">Delta-1-pyrroline-5-carboxylate synthase</fullName>
    </recommendedName>
    <domain>
        <recommendedName>
            <fullName evidence="16">Glutamate 5-kinase</fullName>
            <shortName evidence="16">GK</shortName>
            <ecNumber evidence="16">2.7.2.11</ecNumber>
        </recommendedName>
        <alternativeName>
            <fullName evidence="16">Gamma-glutamyl kinase</fullName>
        </alternativeName>
    </domain>
    <domain>
        <recommendedName>
            <fullName evidence="16">Gamma-glutamyl phosphate reductase</fullName>
            <shortName evidence="16">GPR</shortName>
            <ecNumber evidence="16">1.2.1.41</ecNumber>
        </recommendedName>
        <alternativeName>
            <fullName evidence="16">Glutamate-5-semialdehyde dehydrogenase</fullName>
        </alternativeName>
        <alternativeName>
            <fullName evidence="16">Glutamyl-gamma-semialdehyde dehydrogenase</fullName>
        </alternativeName>
    </domain>
</protein>
<evidence type="ECO:0000256" key="1">
    <source>
        <dbReference type="ARBA" id="ARBA00004985"/>
    </source>
</evidence>
<dbReference type="InterPro" id="IPR016162">
    <property type="entry name" value="Ald_DH_N"/>
</dbReference>
<evidence type="ECO:0000256" key="13">
    <source>
        <dbReference type="ARBA" id="ARBA00023268"/>
    </source>
</evidence>
<evidence type="ECO:0000256" key="10">
    <source>
        <dbReference type="ARBA" id="ARBA00022840"/>
    </source>
</evidence>
<keyword evidence="8 16" id="KW-0547">Nucleotide-binding</keyword>
<dbReference type="Pfam" id="PF00696">
    <property type="entry name" value="AA_kinase"/>
    <property type="match status" value="1"/>
</dbReference>
<keyword evidence="12 16" id="KW-0560">Oxidoreductase</keyword>
<evidence type="ECO:0000313" key="20">
    <source>
        <dbReference type="RefSeq" id="XP_013773951.1"/>
    </source>
</evidence>
<dbReference type="InterPro" id="IPR001048">
    <property type="entry name" value="Asp/Glu/Uridylate_kinase"/>
</dbReference>
<dbReference type="InterPro" id="IPR015590">
    <property type="entry name" value="Aldehyde_DH_dom"/>
</dbReference>
<evidence type="ECO:0000259" key="18">
    <source>
        <dbReference type="Pfam" id="PF00696"/>
    </source>
</evidence>
<reference evidence="20" key="1">
    <citation type="submission" date="2025-08" db="UniProtKB">
        <authorList>
            <consortium name="RefSeq"/>
        </authorList>
    </citation>
    <scope>IDENTIFICATION</scope>
    <source>
        <tissue evidence="20">Muscle</tissue>
    </source>
</reference>
<dbReference type="InterPro" id="IPR016163">
    <property type="entry name" value="Ald_DH_C"/>
</dbReference>
<dbReference type="GeneID" id="106458929"/>
<dbReference type="HAMAP" id="MF_00412">
    <property type="entry name" value="ProA"/>
    <property type="match status" value="1"/>
</dbReference>